<organism evidence="1 2">
    <name type="scientific">Xanthomonas graminis pv. poae</name>
    <dbReference type="NCBI Taxonomy" id="227946"/>
    <lineage>
        <taxon>Bacteria</taxon>
        <taxon>Pseudomonadati</taxon>
        <taxon>Pseudomonadota</taxon>
        <taxon>Gammaproteobacteria</taxon>
        <taxon>Lysobacterales</taxon>
        <taxon>Lysobacteraceae</taxon>
        <taxon>Xanthomonas</taxon>
        <taxon>Xanthomonas translucens group</taxon>
        <taxon>Xanthomonas graminis</taxon>
    </lineage>
</organism>
<dbReference type="RefSeq" id="WP_064539087.1">
    <property type="nucleotide sequence ID" value="NZ_LWSU01000089.1"/>
</dbReference>
<accession>A0A199P5J8</accession>
<sequence>MNAEIRILTGRHAGARIPLAPGCYQLGPEENADLQLTDWTGPSLTLEIDADANVRYADDTQPDVAQALQPYVPVCFDAIVLCTGPSDQPWPDELQLLRDALQPQPQPVSPSAGAPAATPQSQRKRRFAWIAAVTVLALSLTAWRYDAPRANAKSAAQTQMAQAQQAFARMGQTELRLRAVQDRVEIEGMVRSTADAQRVEHWLERHPGPWQTHFGIAQTVIESITESLHEPNLTIRYRGHGVYEVSGGSEHPDTVAQRLQQLRHDMGPRVVRIDARLRALDPRDTLPNTYDTALSVDELHYVETPDGSKHFSDISP</sequence>
<comment type="caution">
    <text evidence="1">The sequence shown here is derived from an EMBL/GenBank/DDBJ whole genome shotgun (WGS) entry which is preliminary data.</text>
</comment>
<protein>
    <submittedName>
        <fullName evidence="1">Type III secretion protein HrpD</fullName>
    </submittedName>
</protein>
<name>A0A199P5J8_9XANT</name>
<reference evidence="1 2" key="1">
    <citation type="submission" date="2016-04" db="EMBL/GenBank/DDBJ databases">
        <title>Xanthomonas translucens phylogeny.</title>
        <authorList>
            <person name="Langlois P."/>
        </authorList>
    </citation>
    <scope>NUCLEOTIDE SEQUENCE [LARGE SCALE GENOMIC DNA]</scope>
    <source>
        <strain evidence="1 2">B99</strain>
    </source>
</reference>
<evidence type="ECO:0000313" key="1">
    <source>
        <dbReference type="EMBL" id="OAX56163.1"/>
    </source>
</evidence>
<evidence type="ECO:0000313" key="2">
    <source>
        <dbReference type="Proteomes" id="UP000093858"/>
    </source>
</evidence>
<gene>
    <name evidence="1" type="ORF">A6R73_14610</name>
</gene>
<dbReference type="NCBIfam" id="NF041525">
    <property type="entry name" value="HrpD5"/>
    <property type="match status" value="1"/>
</dbReference>
<dbReference type="AlphaFoldDB" id="A0A199P5J8"/>
<dbReference type="Proteomes" id="UP000093858">
    <property type="component" value="Unassembled WGS sequence"/>
</dbReference>
<dbReference type="InterPro" id="IPR048200">
    <property type="entry name" value="HrpD5-like"/>
</dbReference>
<dbReference type="EMBL" id="LWSU01000089">
    <property type="protein sequence ID" value="OAX56163.1"/>
    <property type="molecule type" value="Genomic_DNA"/>
</dbReference>
<proteinExistence type="predicted"/>